<name>A0AAD9G794_BABDI</name>
<dbReference type="AlphaFoldDB" id="A0AAD9G794"/>
<dbReference type="Proteomes" id="UP001195914">
    <property type="component" value="Unassembled WGS sequence"/>
</dbReference>
<dbReference type="EMBL" id="JAHBMH010000073">
    <property type="protein sequence ID" value="KAK1933122.1"/>
    <property type="molecule type" value="Genomic_DNA"/>
</dbReference>
<keyword evidence="2" id="KW-1185">Reference proteome</keyword>
<sequence length="310" mass="35553">MANDNNNGPVTRLVRLPQGHYRRVGNDDAPEFLKEIKLNEQIFEDIRFCFDNTCFVNDEEYAKLNPNSVMYTDECSETLQVTEADEAQVFYKAYTRHRPYTVTDIAVQTSRQVDTTIERGVGPSKEFDDVERKQETVEQAEQEVVDGTEQQQNVTDADITHAKIPEDERAALADRLAKFGGPLELDINSPDVFRGKGVPALFYTKSRVNPTMVIMTIDYEMQVIYMTRSNINRFFPVKLISRLVTNPEIIHEEFTKQVEADPQINLTYMVLINAANFTDSVAIQFPDPILKDKFVEDLKHLKNEIRTQSA</sequence>
<comment type="caution">
    <text evidence="1">The sequence shown here is derived from an EMBL/GenBank/DDBJ whole genome shotgun (WGS) entry which is preliminary data.</text>
</comment>
<reference evidence="1" key="1">
    <citation type="journal article" date="2014" name="Nucleic Acids Res.">
        <title>The evolutionary dynamics of variant antigen genes in Babesia reveal a history of genomic innovation underlying host-parasite interaction.</title>
        <authorList>
            <person name="Jackson A.P."/>
            <person name="Otto T.D."/>
            <person name="Darby A."/>
            <person name="Ramaprasad A."/>
            <person name="Xia D."/>
            <person name="Echaide I.E."/>
            <person name="Farber M."/>
            <person name="Gahlot S."/>
            <person name="Gamble J."/>
            <person name="Gupta D."/>
            <person name="Gupta Y."/>
            <person name="Jackson L."/>
            <person name="Malandrin L."/>
            <person name="Malas T.B."/>
            <person name="Moussa E."/>
            <person name="Nair M."/>
            <person name="Reid A.J."/>
            <person name="Sanders M."/>
            <person name="Sharma J."/>
            <person name="Tracey A."/>
            <person name="Quail M.A."/>
            <person name="Weir W."/>
            <person name="Wastling J.M."/>
            <person name="Hall N."/>
            <person name="Willadsen P."/>
            <person name="Lingelbach K."/>
            <person name="Shiels B."/>
            <person name="Tait A."/>
            <person name="Berriman M."/>
            <person name="Allred D.R."/>
            <person name="Pain A."/>
        </authorList>
    </citation>
    <scope>NUCLEOTIDE SEQUENCE</scope>
    <source>
        <strain evidence="1">1802A</strain>
    </source>
</reference>
<evidence type="ECO:0000313" key="1">
    <source>
        <dbReference type="EMBL" id="KAK1933122.1"/>
    </source>
</evidence>
<proteinExistence type="predicted"/>
<evidence type="ECO:0000313" key="2">
    <source>
        <dbReference type="Proteomes" id="UP001195914"/>
    </source>
</evidence>
<organism evidence="1 2">
    <name type="scientific">Babesia divergens</name>
    <dbReference type="NCBI Taxonomy" id="32595"/>
    <lineage>
        <taxon>Eukaryota</taxon>
        <taxon>Sar</taxon>
        <taxon>Alveolata</taxon>
        <taxon>Apicomplexa</taxon>
        <taxon>Aconoidasida</taxon>
        <taxon>Piroplasmida</taxon>
        <taxon>Babesiidae</taxon>
        <taxon>Babesia</taxon>
    </lineage>
</organism>
<protein>
    <submittedName>
        <fullName evidence="1">Uncharacterized protein</fullName>
    </submittedName>
</protein>
<accession>A0AAD9G794</accession>
<gene>
    <name evidence="1" type="ORF">X943_002258</name>
</gene>
<reference evidence="1" key="2">
    <citation type="submission" date="2021-05" db="EMBL/GenBank/DDBJ databases">
        <authorList>
            <person name="Pain A."/>
        </authorList>
    </citation>
    <scope>NUCLEOTIDE SEQUENCE</scope>
    <source>
        <strain evidence="1">1802A</strain>
    </source>
</reference>